<dbReference type="OrthoDB" id="252928at2"/>
<dbReference type="RefSeq" id="WP_144997166.1">
    <property type="nucleotide sequence ID" value="NZ_CP036281.1"/>
</dbReference>
<reference evidence="7 8" key="1">
    <citation type="submission" date="2019-02" db="EMBL/GenBank/DDBJ databases">
        <title>Deep-cultivation of Planctomycetes and their phenomic and genomic characterization uncovers novel biology.</title>
        <authorList>
            <person name="Wiegand S."/>
            <person name="Jogler M."/>
            <person name="Boedeker C."/>
            <person name="Pinto D."/>
            <person name="Vollmers J."/>
            <person name="Rivas-Marin E."/>
            <person name="Kohn T."/>
            <person name="Peeters S.H."/>
            <person name="Heuer A."/>
            <person name="Rast P."/>
            <person name="Oberbeckmann S."/>
            <person name="Bunk B."/>
            <person name="Jeske O."/>
            <person name="Meyerdierks A."/>
            <person name="Storesund J.E."/>
            <person name="Kallscheuer N."/>
            <person name="Luecker S."/>
            <person name="Lage O.M."/>
            <person name="Pohl T."/>
            <person name="Merkel B.J."/>
            <person name="Hornburger P."/>
            <person name="Mueller R.-W."/>
            <person name="Bruemmer F."/>
            <person name="Labrenz M."/>
            <person name="Spormann A.M."/>
            <person name="Op den Camp H."/>
            <person name="Overmann J."/>
            <person name="Amann R."/>
            <person name="Jetten M.S.M."/>
            <person name="Mascher T."/>
            <person name="Medema M.H."/>
            <person name="Devos D.P."/>
            <person name="Kaster A.-K."/>
            <person name="Ovreas L."/>
            <person name="Rohde M."/>
            <person name="Galperin M.Y."/>
            <person name="Jogler C."/>
        </authorList>
    </citation>
    <scope>NUCLEOTIDE SEQUENCE [LARGE SCALE GENOMIC DNA]</scope>
    <source>
        <strain evidence="7 8">Pla110</strain>
    </source>
</reference>
<name>A0A518CR06_9PLAN</name>
<dbReference type="Pfam" id="PF05090">
    <property type="entry name" value="HTTM"/>
    <property type="match status" value="1"/>
</dbReference>
<feature type="transmembrane region" description="Helical" evidence="5">
    <location>
        <begin position="105"/>
        <end position="124"/>
    </location>
</feature>
<feature type="transmembrane region" description="Helical" evidence="5">
    <location>
        <begin position="75"/>
        <end position="98"/>
    </location>
</feature>
<evidence type="ECO:0000256" key="4">
    <source>
        <dbReference type="ARBA" id="ARBA00023136"/>
    </source>
</evidence>
<dbReference type="PANTHER" id="PTHR39535:SF2">
    <property type="entry name" value="HTTM DOMAIN-CONTAINING PROTEIN"/>
    <property type="match status" value="1"/>
</dbReference>
<feature type="transmembrane region" description="Helical" evidence="5">
    <location>
        <begin position="228"/>
        <end position="252"/>
    </location>
</feature>
<evidence type="ECO:0000259" key="6">
    <source>
        <dbReference type="SMART" id="SM00752"/>
    </source>
</evidence>
<evidence type="ECO:0000313" key="7">
    <source>
        <dbReference type="EMBL" id="QDU81645.1"/>
    </source>
</evidence>
<dbReference type="PANTHER" id="PTHR39535">
    <property type="entry name" value="SPORULATION-DELAYING PROTEIN SDPB"/>
    <property type="match status" value="1"/>
</dbReference>
<evidence type="ECO:0000256" key="1">
    <source>
        <dbReference type="ARBA" id="ARBA00004127"/>
    </source>
</evidence>
<gene>
    <name evidence="7" type="ORF">Pla110_33890</name>
</gene>
<dbReference type="InterPro" id="IPR053934">
    <property type="entry name" value="HTTM_dom"/>
</dbReference>
<proteinExistence type="predicted"/>
<evidence type="ECO:0000313" key="8">
    <source>
        <dbReference type="Proteomes" id="UP000317178"/>
    </source>
</evidence>
<feature type="transmembrane region" description="Helical" evidence="5">
    <location>
        <begin position="130"/>
        <end position="149"/>
    </location>
</feature>
<feature type="transmembrane region" description="Helical" evidence="5">
    <location>
        <begin position="26"/>
        <end position="49"/>
    </location>
</feature>
<organism evidence="7 8">
    <name type="scientific">Polystyrenella longa</name>
    <dbReference type="NCBI Taxonomy" id="2528007"/>
    <lineage>
        <taxon>Bacteria</taxon>
        <taxon>Pseudomonadati</taxon>
        <taxon>Planctomycetota</taxon>
        <taxon>Planctomycetia</taxon>
        <taxon>Planctomycetales</taxon>
        <taxon>Planctomycetaceae</taxon>
        <taxon>Polystyrenella</taxon>
    </lineage>
</organism>
<dbReference type="KEGG" id="plon:Pla110_33890"/>
<keyword evidence="3 5" id="KW-1133">Transmembrane helix</keyword>
<dbReference type="InterPro" id="IPR011020">
    <property type="entry name" value="HTTM-like"/>
</dbReference>
<feature type="domain" description="HTTM-like" evidence="6">
    <location>
        <begin position="20"/>
        <end position="296"/>
    </location>
</feature>
<accession>A0A518CR06</accession>
<dbReference type="SMART" id="SM00752">
    <property type="entry name" value="HTTM"/>
    <property type="match status" value="1"/>
</dbReference>
<keyword evidence="8" id="KW-1185">Reference proteome</keyword>
<keyword evidence="4 5" id="KW-0472">Membrane</keyword>
<dbReference type="EMBL" id="CP036281">
    <property type="protein sequence ID" value="QDU81645.1"/>
    <property type="molecule type" value="Genomic_DNA"/>
</dbReference>
<dbReference type="InterPro" id="IPR052964">
    <property type="entry name" value="Sporulation_signal_mat"/>
</dbReference>
<dbReference type="Proteomes" id="UP000317178">
    <property type="component" value="Chromosome"/>
</dbReference>
<evidence type="ECO:0000256" key="2">
    <source>
        <dbReference type="ARBA" id="ARBA00022692"/>
    </source>
</evidence>
<feature type="transmembrane region" description="Helical" evidence="5">
    <location>
        <begin position="180"/>
        <end position="203"/>
    </location>
</feature>
<sequence length="512" mass="58426">MKMIQTERKSIVQELRDFFHKEEVPFGLALIRMALPFVLFLTMAIRWTWSRELYSSDGAPAPLAIGFGYHDFLPLLPGSVIVALHTLMLFGMICCMIGWRTRVSLIITGLIYTYLCMFDVMSTMTKYSVISSHMFFILSLSNCGAVWSVDSWLEKRKAKQNGVCRSIDDYPRFPLWPQRLIQLMIALVYFGAAVTKFHTAGYFNGDQMHHWMNTNINNANPVGELLTLFPGFVLFSAYLAILWEILFIGIVWTRWGRIIAIGIGTSFHAMTTLILGLYIFPLICFCAYLAFITEEDVQRVSYWWRKKVRSREWSKMVSSWGSTLKELIPSPAKPVSSVRSQLLFTAVATLIVTGGVFAEHQRDLYQVRSDSGPLPLRELDRDYVEMMLGSANDPITEKDKLFSFEVGTMKLGPRLVYQQYNYEIGDSLIAQCYLNPPHADMWLECNLHDAHDNLVDRVKLLVSRDQNVVDFNYTFGESVSPGNYDLVVMSKGDEIARKRISVGTQMEQAAAN</sequence>
<keyword evidence="2 5" id="KW-0812">Transmembrane</keyword>
<comment type="subcellular location">
    <subcellularLocation>
        <location evidence="1">Endomembrane system</location>
        <topology evidence="1">Multi-pass membrane protein</topology>
    </subcellularLocation>
</comment>
<evidence type="ECO:0000256" key="3">
    <source>
        <dbReference type="ARBA" id="ARBA00022989"/>
    </source>
</evidence>
<evidence type="ECO:0000256" key="5">
    <source>
        <dbReference type="SAM" id="Phobius"/>
    </source>
</evidence>
<dbReference type="GO" id="GO:0012505">
    <property type="term" value="C:endomembrane system"/>
    <property type="evidence" value="ECO:0007669"/>
    <property type="project" value="UniProtKB-SubCell"/>
</dbReference>
<protein>
    <submittedName>
        <fullName evidence="7">Vitamin K-dependent gamma-carboxylase</fullName>
    </submittedName>
</protein>
<dbReference type="AlphaFoldDB" id="A0A518CR06"/>